<dbReference type="InterPro" id="IPR029045">
    <property type="entry name" value="ClpP/crotonase-like_dom_sf"/>
</dbReference>
<dbReference type="EMBL" id="GL349493">
    <property type="protein sequence ID" value="KNC54946.1"/>
    <property type="molecule type" value="Genomic_DNA"/>
</dbReference>
<dbReference type="STRING" id="461836.A0A0L0DSD4"/>
<dbReference type="InterPro" id="IPR045004">
    <property type="entry name" value="ECH_dom"/>
</dbReference>
<evidence type="ECO:0000256" key="1">
    <source>
        <dbReference type="ARBA" id="ARBA00001709"/>
    </source>
</evidence>
<dbReference type="NCBIfam" id="NF004127">
    <property type="entry name" value="PRK05617.1"/>
    <property type="match status" value="1"/>
</dbReference>
<dbReference type="PANTHER" id="PTHR43176:SF3">
    <property type="entry name" value="3-HYDROXYISOBUTYRYL-COA HYDROLASE, MITOCHONDRIAL"/>
    <property type="match status" value="1"/>
</dbReference>
<feature type="domain" description="Enoyl-CoA hydratase/isomerase" evidence="4">
    <location>
        <begin position="29"/>
        <end position="374"/>
    </location>
</feature>
<dbReference type="AlphaFoldDB" id="A0A0L0DSD4"/>
<dbReference type="RefSeq" id="XP_013753396.1">
    <property type="nucleotide sequence ID" value="XM_013897942.1"/>
</dbReference>
<dbReference type="PANTHER" id="PTHR43176">
    <property type="entry name" value="3-HYDROXYISOBUTYRYL-COA HYDROLASE-RELATED"/>
    <property type="match status" value="1"/>
</dbReference>
<dbReference type="Pfam" id="PF16113">
    <property type="entry name" value="ECH_2"/>
    <property type="match status" value="1"/>
</dbReference>
<evidence type="ECO:0000259" key="4">
    <source>
        <dbReference type="Pfam" id="PF16113"/>
    </source>
</evidence>
<evidence type="ECO:0000313" key="5">
    <source>
        <dbReference type="EMBL" id="KNC54946.1"/>
    </source>
</evidence>
<dbReference type="InterPro" id="IPR032259">
    <property type="entry name" value="HIBYL-CoA-H"/>
</dbReference>
<keyword evidence="3" id="KW-0378">Hydrolase</keyword>
<dbReference type="Proteomes" id="UP000054408">
    <property type="component" value="Unassembled WGS sequence"/>
</dbReference>
<dbReference type="GO" id="GO:0003860">
    <property type="term" value="F:3-hydroxyisobutyryl-CoA hydrolase activity"/>
    <property type="evidence" value="ECO:0007669"/>
    <property type="project" value="UniProtKB-EC"/>
</dbReference>
<dbReference type="OrthoDB" id="1737613at2759"/>
<dbReference type="CDD" id="cd06558">
    <property type="entry name" value="crotonase-like"/>
    <property type="match status" value="1"/>
</dbReference>
<evidence type="ECO:0000256" key="2">
    <source>
        <dbReference type="ARBA" id="ARBA00011915"/>
    </source>
</evidence>
<evidence type="ECO:0000256" key="3">
    <source>
        <dbReference type="ARBA" id="ARBA00022801"/>
    </source>
</evidence>
<comment type="catalytic activity">
    <reaction evidence="1">
        <text>3-hydroxy-2-methylpropanoyl-CoA + H2O = 3-hydroxy-2-methylpropanoate + CoA + H(+)</text>
        <dbReference type="Rhea" id="RHEA:20888"/>
        <dbReference type="ChEBI" id="CHEBI:11805"/>
        <dbReference type="ChEBI" id="CHEBI:15377"/>
        <dbReference type="ChEBI" id="CHEBI:15378"/>
        <dbReference type="ChEBI" id="CHEBI:57287"/>
        <dbReference type="ChEBI" id="CHEBI:57340"/>
        <dbReference type="EC" id="3.1.2.4"/>
    </reaction>
</comment>
<protein>
    <recommendedName>
        <fullName evidence="2">3-hydroxyisobutyryl-CoA hydrolase</fullName>
        <ecNumber evidence="2">3.1.2.4</ecNumber>
    </recommendedName>
</protein>
<dbReference type="Gene3D" id="3.90.226.10">
    <property type="entry name" value="2-enoyl-CoA Hydratase, Chain A, domain 1"/>
    <property type="match status" value="1"/>
</dbReference>
<proteinExistence type="predicted"/>
<gene>
    <name evidence="5" type="ORF">AMSG_10188</name>
</gene>
<accession>A0A0L0DSD4</accession>
<name>A0A0L0DSD4_THETB</name>
<sequence>MYNLARLASSAAAGNEPPVLASVASGVAKVVLNRESKLNALNYPMIELMTPLYEELDADNNVHAIVLRGAGEKAFCAGGDVVSIVNSIKENGDLHRYFFRDEYALDYAIASLKTPHVALYNGIAMGGGIGLSVHGTFRVATDSALFAMPETAIGLFPDVGGTHFLPRLPHGLGMYLALTGARVKGADLVYYGIATHHLDAPEDELYSALAAASSPDAVAAALDDVCSLSRDALDDGARVAAIEASLGGVPVSVVDSVFGQAASYPEVVDSLAALESGADEPAVAKWAAKTSAILAAMSPTSLLVTFEQIKRGGSLTLAESFALEARLVWRVANGHDFAAGVDALLINKTKIAPQDLWSPNTVDAVTRDAVLAHFAPFDDPADELILDPSVNPATI</sequence>
<dbReference type="GO" id="GO:0006574">
    <property type="term" value="P:L-valine catabolic process"/>
    <property type="evidence" value="ECO:0007669"/>
    <property type="project" value="TreeGrafter"/>
</dbReference>
<organism evidence="5 6">
    <name type="scientific">Thecamonas trahens ATCC 50062</name>
    <dbReference type="NCBI Taxonomy" id="461836"/>
    <lineage>
        <taxon>Eukaryota</taxon>
        <taxon>Apusozoa</taxon>
        <taxon>Apusomonadida</taxon>
        <taxon>Apusomonadidae</taxon>
        <taxon>Thecamonas</taxon>
    </lineage>
</organism>
<dbReference type="OMA" id="EVFTMEY"/>
<keyword evidence="6" id="KW-1185">Reference proteome</keyword>
<evidence type="ECO:0000313" key="6">
    <source>
        <dbReference type="Proteomes" id="UP000054408"/>
    </source>
</evidence>
<dbReference type="eggNOG" id="KOG1684">
    <property type="taxonomic scope" value="Eukaryota"/>
</dbReference>
<reference evidence="5 6" key="1">
    <citation type="submission" date="2010-05" db="EMBL/GenBank/DDBJ databases">
        <title>The Genome Sequence of Thecamonas trahens ATCC 50062.</title>
        <authorList>
            <consortium name="The Broad Institute Genome Sequencing Platform"/>
            <person name="Russ C."/>
            <person name="Cuomo C."/>
            <person name="Shea T."/>
            <person name="Young S.K."/>
            <person name="Zeng Q."/>
            <person name="Koehrsen M."/>
            <person name="Haas B."/>
            <person name="Borodovsky M."/>
            <person name="Guigo R."/>
            <person name="Alvarado L."/>
            <person name="Berlin A."/>
            <person name="Bochicchio J."/>
            <person name="Borenstein D."/>
            <person name="Chapman S."/>
            <person name="Chen Z."/>
            <person name="Freedman E."/>
            <person name="Gellesch M."/>
            <person name="Goldberg J."/>
            <person name="Griggs A."/>
            <person name="Gujja S."/>
            <person name="Heilman E."/>
            <person name="Heiman D."/>
            <person name="Hepburn T."/>
            <person name="Howarth C."/>
            <person name="Jen D."/>
            <person name="Larson L."/>
            <person name="Mehta T."/>
            <person name="Park D."/>
            <person name="Pearson M."/>
            <person name="Roberts A."/>
            <person name="Saif S."/>
            <person name="Shenoy N."/>
            <person name="Sisk P."/>
            <person name="Stolte C."/>
            <person name="Sykes S."/>
            <person name="Thomson T."/>
            <person name="Walk T."/>
            <person name="White J."/>
            <person name="Yandava C."/>
            <person name="Burger G."/>
            <person name="Gray M.W."/>
            <person name="Holland P.W.H."/>
            <person name="King N."/>
            <person name="Lang F.B.F."/>
            <person name="Roger A.J."/>
            <person name="Ruiz-Trillo I."/>
            <person name="Lander E."/>
            <person name="Nusbaum C."/>
        </authorList>
    </citation>
    <scope>NUCLEOTIDE SEQUENCE [LARGE SCALE GENOMIC DNA]</scope>
    <source>
        <strain evidence="5 6">ATCC 50062</strain>
    </source>
</reference>
<dbReference type="GeneID" id="25568472"/>
<dbReference type="EC" id="3.1.2.4" evidence="2"/>
<dbReference type="SUPFAM" id="SSF52096">
    <property type="entry name" value="ClpP/crotonase"/>
    <property type="match status" value="1"/>
</dbReference>